<dbReference type="HOGENOM" id="CLU_016902_4_4_11"/>
<evidence type="ECO:0000256" key="6">
    <source>
        <dbReference type="RuleBase" id="RU362028"/>
    </source>
</evidence>
<dbReference type="Gene3D" id="3.30.2350.10">
    <property type="entry name" value="Pseudouridine synthase"/>
    <property type="match status" value="1"/>
</dbReference>
<comment type="catalytic activity">
    <reaction evidence="1 6">
        <text>a uridine in RNA = a pseudouridine in RNA</text>
        <dbReference type="Rhea" id="RHEA:48348"/>
        <dbReference type="Rhea" id="RHEA-COMP:12068"/>
        <dbReference type="Rhea" id="RHEA-COMP:12069"/>
        <dbReference type="ChEBI" id="CHEBI:65314"/>
        <dbReference type="ChEBI" id="CHEBI:65315"/>
    </reaction>
</comment>
<dbReference type="GO" id="GO:0120159">
    <property type="term" value="F:rRNA pseudouridine synthase activity"/>
    <property type="evidence" value="ECO:0007669"/>
    <property type="project" value="UniProtKB-ARBA"/>
</dbReference>
<dbReference type="InterPro" id="IPR020103">
    <property type="entry name" value="PsdUridine_synth_cat_dom_sf"/>
</dbReference>
<proteinExistence type="inferred from homology"/>
<comment type="similarity">
    <text evidence="2 6">Belongs to the pseudouridine synthase RluA family.</text>
</comment>
<dbReference type="NCBIfam" id="TIGR00005">
    <property type="entry name" value="rluA_subfam"/>
    <property type="match status" value="1"/>
</dbReference>
<dbReference type="InterPro" id="IPR006224">
    <property type="entry name" value="PsdUridine_synth_RluA-like_CS"/>
</dbReference>
<keyword evidence="3 6" id="KW-0413">Isomerase</keyword>
<dbReference type="CDD" id="cd02869">
    <property type="entry name" value="PseudoU_synth_RluA_like"/>
    <property type="match status" value="1"/>
</dbReference>
<evidence type="ECO:0000313" key="9">
    <source>
        <dbReference type="Proteomes" id="UP000018291"/>
    </source>
</evidence>
<dbReference type="Gene3D" id="3.10.290.10">
    <property type="entry name" value="RNA-binding S4 domain"/>
    <property type="match status" value="1"/>
</dbReference>
<dbReference type="InterPro" id="IPR006145">
    <property type="entry name" value="PsdUridine_synth_RsuA/RluA"/>
</dbReference>
<evidence type="ECO:0000256" key="1">
    <source>
        <dbReference type="ARBA" id="ARBA00000073"/>
    </source>
</evidence>
<dbReference type="InterPro" id="IPR002942">
    <property type="entry name" value="S4_RNA-bd"/>
</dbReference>
<dbReference type="STRING" id="1229780.BN381_430078"/>
<protein>
    <recommendedName>
        <fullName evidence="6">Pseudouridine synthase</fullName>
        <ecNumber evidence="6">5.4.99.-</ecNumber>
    </recommendedName>
</protein>
<dbReference type="PANTHER" id="PTHR21600:SF44">
    <property type="entry name" value="RIBOSOMAL LARGE SUBUNIT PSEUDOURIDINE SYNTHASE D"/>
    <property type="match status" value="1"/>
</dbReference>
<dbReference type="SUPFAM" id="SSF55120">
    <property type="entry name" value="Pseudouridine synthase"/>
    <property type="match status" value="1"/>
</dbReference>
<dbReference type="eggNOG" id="COG0564">
    <property type="taxonomic scope" value="Bacteria"/>
</dbReference>
<sequence>MFRAGGPMSVEVHAVGAPLEGERLDRVVSMLLGCSRSEASSLIAAGEVSLGDEVVTTKSRRVTEGDTVTLDHEVSPGQRPPAAQAELGLTVVFSDDSIVVVDKPAGVVVHPAPGHADGTLVNALLARYPELVDVGESQRPGIVHRLDRDTSGLMVVARTQAAYTTLVAAMSEHRVDRRYVALVHGRPETTQGTIEAPVGRSRRDPMRMTITQAGRDAVTHYSLSASWNEPAISLLGLALETGRTHQIRVHLASLGWYVVGDPTYGRPLAGHVLSRPFLHAAQLAFVHPEHGEHVSFESALAPELEALLQALGPPDEVRS</sequence>
<keyword evidence="9" id="KW-1185">Reference proteome</keyword>
<dbReference type="EMBL" id="CANL01000038">
    <property type="protein sequence ID" value="CCM64682.1"/>
    <property type="molecule type" value="Genomic_DNA"/>
</dbReference>
<name>R4Z6N2_9ACTN</name>
<dbReference type="SUPFAM" id="SSF55174">
    <property type="entry name" value="Alpha-L RNA-binding motif"/>
    <property type="match status" value="1"/>
</dbReference>
<dbReference type="PANTHER" id="PTHR21600">
    <property type="entry name" value="MITOCHONDRIAL RNA PSEUDOURIDINE SYNTHASE"/>
    <property type="match status" value="1"/>
</dbReference>
<evidence type="ECO:0000256" key="4">
    <source>
        <dbReference type="PIRSR" id="PIRSR606225-1"/>
    </source>
</evidence>
<reference evidence="8 9" key="1">
    <citation type="journal article" date="2013" name="ISME J.">
        <title>Metabolic model for the filamentous 'Candidatus Microthrix parvicella' based on genomic and metagenomic analyses.</title>
        <authorList>
            <person name="Jon McIlroy S."/>
            <person name="Kristiansen R."/>
            <person name="Albertsen M."/>
            <person name="Michael Karst S."/>
            <person name="Rossetti S."/>
            <person name="Lund Nielsen J."/>
            <person name="Tandoi V."/>
            <person name="James Seviour R."/>
            <person name="Nielsen P.H."/>
        </authorList>
    </citation>
    <scope>NUCLEOTIDE SEQUENCE [LARGE SCALE GENOMIC DNA]</scope>
    <source>
        <strain evidence="8 9">RN1</strain>
    </source>
</reference>
<evidence type="ECO:0000256" key="3">
    <source>
        <dbReference type="ARBA" id="ARBA00023235"/>
    </source>
</evidence>
<feature type="active site" evidence="4">
    <location>
        <position position="147"/>
    </location>
</feature>
<dbReference type="SMART" id="SM00363">
    <property type="entry name" value="S4"/>
    <property type="match status" value="1"/>
</dbReference>
<accession>R4Z6N2</accession>
<dbReference type="Proteomes" id="UP000018291">
    <property type="component" value="Unassembled WGS sequence"/>
</dbReference>
<evidence type="ECO:0000256" key="2">
    <source>
        <dbReference type="ARBA" id="ARBA00010876"/>
    </source>
</evidence>
<gene>
    <name evidence="8" type="ORF">BN381_430078</name>
</gene>
<dbReference type="EC" id="5.4.99.-" evidence="6"/>
<evidence type="ECO:0000259" key="7">
    <source>
        <dbReference type="SMART" id="SM00363"/>
    </source>
</evidence>
<keyword evidence="5" id="KW-0694">RNA-binding</keyword>
<dbReference type="Pfam" id="PF00849">
    <property type="entry name" value="PseudoU_synth_2"/>
    <property type="match status" value="1"/>
</dbReference>
<feature type="domain" description="RNA-binding S4" evidence="7">
    <location>
        <begin position="22"/>
        <end position="82"/>
    </location>
</feature>
<dbReference type="GO" id="GO:0003723">
    <property type="term" value="F:RNA binding"/>
    <property type="evidence" value="ECO:0007669"/>
    <property type="project" value="UniProtKB-KW"/>
</dbReference>
<dbReference type="PROSITE" id="PS50889">
    <property type="entry name" value="S4"/>
    <property type="match status" value="1"/>
</dbReference>
<comment type="function">
    <text evidence="6">Responsible for synthesis of pseudouridine from uracil.</text>
</comment>
<dbReference type="InterPro" id="IPR050188">
    <property type="entry name" value="RluA_PseudoU_synthase"/>
</dbReference>
<dbReference type="PROSITE" id="PS01129">
    <property type="entry name" value="PSI_RLU"/>
    <property type="match status" value="1"/>
</dbReference>
<comment type="caution">
    <text evidence="8">The sequence shown here is derived from an EMBL/GenBank/DDBJ whole genome shotgun (WGS) entry which is preliminary data.</text>
</comment>
<evidence type="ECO:0000256" key="5">
    <source>
        <dbReference type="PROSITE-ProRule" id="PRU00182"/>
    </source>
</evidence>
<organism evidence="8 9">
    <name type="scientific">Candidatus Neomicrothrix parvicella RN1</name>
    <dbReference type="NCBI Taxonomy" id="1229780"/>
    <lineage>
        <taxon>Bacteria</taxon>
        <taxon>Bacillati</taxon>
        <taxon>Actinomycetota</taxon>
        <taxon>Acidimicrobiia</taxon>
        <taxon>Acidimicrobiales</taxon>
        <taxon>Microthrixaceae</taxon>
        <taxon>Candidatus Neomicrothrix</taxon>
    </lineage>
</organism>
<dbReference type="InterPro" id="IPR036986">
    <property type="entry name" value="S4_RNA-bd_sf"/>
</dbReference>
<dbReference type="CDD" id="cd00165">
    <property type="entry name" value="S4"/>
    <property type="match status" value="1"/>
</dbReference>
<dbReference type="Pfam" id="PF01479">
    <property type="entry name" value="S4"/>
    <property type="match status" value="1"/>
</dbReference>
<dbReference type="GO" id="GO:0000455">
    <property type="term" value="P:enzyme-directed rRNA pseudouridine synthesis"/>
    <property type="evidence" value="ECO:0007669"/>
    <property type="project" value="TreeGrafter"/>
</dbReference>
<evidence type="ECO:0000313" key="8">
    <source>
        <dbReference type="EMBL" id="CCM64682.1"/>
    </source>
</evidence>
<dbReference type="InterPro" id="IPR006225">
    <property type="entry name" value="PsdUridine_synth_RluC/D"/>
</dbReference>
<dbReference type="AlphaFoldDB" id="R4Z6N2"/>